<feature type="compositionally biased region" description="Low complexity" evidence="1">
    <location>
        <begin position="1"/>
        <end position="12"/>
    </location>
</feature>
<organism evidence="2 3">
    <name type="scientific">Amycolatopsis balhimycina DSM 5908</name>
    <dbReference type="NCBI Taxonomy" id="1081091"/>
    <lineage>
        <taxon>Bacteria</taxon>
        <taxon>Bacillati</taxon>
        <taxon>Actinomycetota</taxon>
        <taxon>Actinomycetes</taxon>
        <taxon>Pseudonocardiales</taxon>
        <taxon>Pseudonocardiaceae</taxon>
        <taxon>Amycolatopsis</taxon>
    </lineage>
</organism>
<dbReference type="AlphaFoldDB" id="A0A428WLD2"/>
<gene>
    <name evidence="2" type="ORF">DMA12_17995</name>
</gene>
<evidence type="ECO:0000313" key="3">
    <source>
        <dbReference type="Proteomes" id="UP000286716"/>
    </source>
</evidence>
<evidence type="ECO:0000313" key="2">
    <source>
        <dbReference type="EMBL" id="RSM43842.1"/>
    </source>
</evidence>
<sequence length="75" mass="7851">MSSLTSDSSLFSHPVIEEPHPGALTAPQEHRYGSLFLQPVGTAAPPSGGNAGSGPQRRPRAANPRAHDPSGRRAR</sequence>
<dbReference type="Proteomes" id="UP000286716">
    <property type="component" value="Unassembled WGS sequence"/>
</dbReference>
<proteinExistence type="predicted"/>
<keyword evidence="3" id="KW-1185">Reference proteome</keyword>
<name>A0A428WLD2_AMYBA</name>
<dbReference type="EMBL" id="QHHU01000023">
    <property type="protein sequence ID" value="RSM43842.1"/>
    <property type="molecule type" value="Genomic_DNA"/>
</dbReference>
<feature type="compositionally biased region" description="Basic and acidic residues" evidence="1">
    <location>
        <begin position="65"/>
        <end position="75"/>
    </location>
</feature>
<feature type="compositionally biased region" description="Low complexity" evidence="1">
    <location>
        <begin position="41"/>
        <end position="64"/>
    </location>
</feature>
<accession>A0A428WLD2</accession>
<reference evidence="2 3" key="1">
    <citation type="submission" date="2018-05" db="EMBL/GenBank/DDBJ databases">
        <title>Evolution of GPA BGCs.</title>
        <authorList>
            <person name="Waglechner N."/>
            <person name="Wright G.D."/>
        </authorList>
    </citation>
    <scope>NUCLEOTIDE SEQUENCE [LARGE SCALE GENOMIC DNA]</scope>
    <source>
        <strain evidence="2 3">DSM 5908</strain>
    </source>
</reference>
<feature type="region of interest" description="Disordered" evidence="1">
    <location>
        <begin position="1"/>
        <end position="75"/>
    </location>
</feature>
<comment type="caution">
    <text evidence="2">The sequence shown here is derived from an EMBL/GenBank/DDBJ whole genome shotgun (WGS) entry which is preliminary data.</text>
</comment>
<protein>
    <submittedName>
        <fullName evidence="2">Uncharacterized protein</fullName>
    </submittedName>
</protein>
<evidence type="ECO:0000256" key="1">
    <source>
        <dbReference type="SAM" id="MobiDB-lite"/>
    </source>
</evidence>